<protein>
    <recommendedName>
        <fullName evidence="1">site-specific DNA-methyltransferase (adenine-specific)</fullName>
        <ecNumber evidence="1">2.1.1.72</ecNumber>
    </recommendedName>
</protein>
<feature type="domain" description="Type II methyltransferase M.TaqI-like" evidence="6">
    <location>
        <begin position="327"/>
        <end position="524"/>
    </location>
</feature>
<dbReference type="GO" id="GO:0006304">
    <property type="term" value="P:DNA modification"/>
    <property type="evidence" value="ECO:0007669"/>
    <property type="project" value="InterPro"/>
</dbReference>
<keyword evidence="2" id="KW-0489">Methyltransferase</keyword>
<gene>
    <name evidence="7" type="primary">pglX</name>
    <name evidence="7" type="ORF">F7D59_15980</name>
</gene>
<dbReference type="NCBIfam" id="NF033452">
    <property type="entry name" value="BREX_1_MTaseX"/>
    <property type="match status" value="1"/>
</dbReference>
<accession>A0A646HHA5</accession>
<evidence type="ECO:0000256" key="2">
    <source>
        <dbReference type="ARBA" id="ARBA00022603"/>
    </source>
</evidence>
<dbReference type="Proteomes" id="UP000420635">
    <property type="component" value="Unassembled WGS sequence"/>
</dbReference>
<dbReference type="AlphaFoldDB" id="A0A646HHA5"/>
<proteinExistence type="predicted"/>
<dbReference type="PANTHER" id="PTHR33841:SF1">
    <property type="entry name" value="DNA METHYLTRANSFERASE A"/>
    <property type="match status" value="1"/>
</dbReference>
<dbReference type="GO" id="GO:0032259">
    <property type="term" value="P:methylation"/>
    <property type="evidence" value="ECO:0007669"/>
    <property type="project" value="UniProtKB-KW"/>
</dbReference>
<dbReference type="InterPro" id="IPR047939">
    <property type="entry name" value="BREX_1_PglX"/>
</dbReference>
<dbReference type="InterPro" id="IPR029063">
    <property type="entry name" value="SAM-dependent_MTases_sf"/>
</dbReference>
<dbReference type="SUPFAM" id="SSF53335">
    <property type="entry name" value="S-adenosyl-L-methionine-dependent methyltransferases"/>
    <property type="match status" value="1"/>
</dbReference>
<dbReference type="InterPro" id="IPR011639">
    <property type="entry name" value="MethylTrfase_TaqI-like_dom"/>
</dbReference>
<evidence type="ECO:0000256" key="1">
    <source>
        <dbReference type="ARBA" id="ARBA00011900"/>
    </source>
</evidence>
<dbReference type="PANTHER" id="PTHR33841">
    <property type="entry name" value="DNA METHYLTRANSFERASE YEEA-RELATED"/>
    <property type="match status" value="1"/>
</dbReference>
<organism evidence="7 8">
    <name type="scientific">Segatella copri</name>
    <dbReference type="NCBI Taxonomy" id="165179"/>
    <lineage>
        <taxon>Bacteria</taxon>
        <taxon>Pseudomonadati</taxon>
        <taxon>Bacteroidota</taxon>
        <taxon>Bacteroidia</taxon>
        <taxon>Bacteroidales</taxon>
        <taxon>Prevotellaceae</taxon>
        <taxon>Segatella</taxon>
    </lineage>
</organism>
<evidence type="ECO:0000313" key="8">
    <source>
        <dbReference type="Proteomes" id="UP000420635"/>
    </source>
</evidence>
<evidence type="ECO:0000313" key="7">
    <source>
        <dbReference type="EMBL" id="MQN91307.1"/>
    </source>
</evidence>
<evidence type="ECO:0000256" key="5">
    <source>
        <dbReference type="ARBA" id="ARBA00047942"/>
    </source>
</evidence>
<sequence length="1174" mass="136008">MTNVNTNALKLFAQQTRSKLVSSIKTKMQWVLTEDSAELRGKQNEINQLRKEIAEKSQNNENGEEKVIEEVAYTWFNRVMALRFMDANGYNIPMVITPGEGLIRPEILQEAMGGNVDEALQLTADDLQHDEEFLYKKLLLAVCNHYNQSMPFLFESISDYTELLLPDDLLSEQSFVTDIRKGMTDEDCQNVEIMGWLYQFYITERKADAEAKKSQKGGLKSDEQAAATQLFTPHWIVRYMVENTLGRIWTTLHPDTALKAEMPYYIEPADNQPAPIPEDIQSVKDIRFIDPCMGSGHVLVYAFDLLCKMYEEEGYRTKEIPALILENNLYGMDIDKRCYQLASFALTMKANAYYSRYLRRDPVKPNVIFLENIDHETIAASGDWDEKSLIWQFENIDTIGSLLKVTSEECKKIKVENGLWGEQLRVMKSEAEYLSRGYHCVVTNPPYLGKGMGDILKEYVAKEYPNTKGDIMATFMERGIELCTLKGKMGMINQDSWMFMVTYENYRAKLLQANVHIDSLIHLGPHTFPEIGGEMVKSVSFIICKEKEETKGVYISVYDLKYHFEKEKYFKIAIDNNNCDRFYKLNQDAFSAIEGTPICFWGTDKIFETYSRNLSLSAVANPCVGLQTADNDRFLRSWFEVNLFASGFNMKNAALATRSEKKWFPYNKGGYKRRWYGNQEMVVNFQNNGEELRSFKGAVLRNPDYYFKKSISWGLITGPIFRYYPSGFIFDVAGMSCFLKDENQYFLMLGWLNSNVFAVCSKLISPAGKLQVGEFCKMPTSSIIPNEVEKIAKQNIRISKSDWDAHETSWDFTTNELLSINANSYMKIMNDYADFNHLCIDLAAPEPSSLSWRVDIFKMKWETMFYRLHSNEEELNRMFIDIYGLQDELTPDVPLDEVTILQQGEISIEKSEKIIWHDDVIIKQFISYLVGCFMGRYSVDKPGLIIANQHQDLCSLDLQVDGIENSPRSTLSIDDDGIVPIIQEPDFFADDMTERIQLAIKTLFGEEQYYENMKYIEQTIGKTLRDYLYKDYYADHQQMYSVKGAKRPIYWLFSSRMGDKHKKGYFKALVYMHRMEADTLSKLHAEYVHPYINKVEQQLREAEEETLRDDLTQAQRNRALKLVNELKEKVKEVKEFEQELVEMASHRLTIDLDDGVKVNYPKFYPLVEPIKGLE</sequence>
<dbReference type="EMBL" id="VZBQ01000163">
    <property type="protein sequence ID" value="MQN91307.1"/>
    <property type="molecule type" value="Genomic_DNA"/>
</dbReference>
<evidence type="ECO:0000256" key="4">
    <source>
        <dbReference type="ARBA" id="ARBA00022691"/>
    </source>
</evidence>
<dbReference type="Gene3D" id="3.40.50.150">
    <property type="entry name" value="Vaccinia Virus protein VP39"/>
    <property type="match status" value="1"/>
</dbReference>
<evidence type="ECO:0000259" key="6">
    <source>
        <dbReference type="Pfam" id="PF07669"/>
    </source>
</evidence>
<dbReference type="EC" id="2.1.1.72" evidence="1"/>
<comment type="catalytic activity">
    <reaction evidence="5">
        <text>a 2'-deoxyadenosine in DNA + S-adenosyl-L-methionine = an N(6)-methyl-2'-deoxyadenosine in DNA + S-adenosyl-L-homocysteine + H(+)</text>
        <dbReference type="Rhea" id="RHEA:15197"/>
        <dbReference type="Rhea" id="RHEA-COMP:12418"/>
        <dbReference type="Rhea" id="RHEA-COMP:12419"/>
        <dbReference type="ChEBI" id="CHEBI:15378"/>
        <dbReference type="ChEBI" id="CHEBI:57856"/>
        <dbReference type="ChEBI" id="CHEBI:59789"/>
        <dbReference type="ChEBI" id="CHEBI:90615"/>
        <dbReference type="ChEBI" id="CHEBI:90616"/>
        <dbReference type="EC" id="2.1.1.72"/>
    </reaction>
</comment>
<dbReference type="Pfam" id="PF07669">
    <property type="entry name" value="Eco57I"/>
    <property type="match status" value="1"/>
</dbReference>
<reference evidence="8" key="1">
    <citation type="submission" date="2019-09" db="EMBL/GenBank/DDBJ databases">
        <title>Distinct polysaccharide growth profiles of human intestinal Prevotella copri isolates.</title>
        <authorList>
            <person name="Fehlner-Peach H."/>
            <person name="Magnabosco C."/>
            <person name="Raghavan V."/>
            <person name="Scher J.U."/>
            <person name="Tett A."/>
            <person name="Cox L.M."/>
            <person name="Gottsegen C."/>
            <person name="Watters A."/>
            <person name="Wiltshire- Gordon J.D."/>
            <person name="Segata N."/>
            <person name="Bonneau R."/>
            <person name="Littman D.R."/>
        </authorList>
    </citation>
    <scope>NUCLEOTIDE SEQUENCE [LARGE SCALE GENOMIC DNA]</scope>
    <source>
        <strain evidence="8">iP54</strain>
    </source>
</reference>
<keyword evidence="4" id="KW-0949">S-adenosyl-L-methionine</keyword>
<keyword evidence="3" id="KW-0808">Transferase</keyword>
<name>A0A646HHA5_9BACT</name>
<evidence type="ECO:0000256" key="3">
    <source>
        <dbReference type="ARBA" id="ARBA00022679"/>
    </source>
</evidence>
<dbReference type="GO" id="GO:0009007">
    <property type="term" value="F:site-specific DNA-methyltransferase (adenine-specific) activity"/>
    <property type="evidence" value="ECO:0007669"/>
    <property type="project" value="UniProtKB-EC"/>
</dbReference>
<comment type="caution">
    <text evidence="7">The sequence shown here is derived from an EMBL/GenBank/DDBJ whole genome shotgun (WGS) entry which is preliminary data.</text>
</comment>
<dbReference type="InterPro" id="IPR050953">
    <property type="entry name" value="N4_N6_ade-DNA_methylase"/>
</dbReference>